<sequence length="89" mass="9809">MGVQFDGRISLGNVITAGALAITVAIAWGKWTTLTETISDKLTEATTRLEGHEARIRVMETTTARQDERMILILDSLREIKARLEKGAP</sequence>
<dbReference type="EMBL" id="CP070371">
    <property type="protein sequence ID" value="QRZ14740.1"/>
    <property type="molecule type" value="Genomic_DNA"/>
</dbReference>
<gene>
    <name evidence="1" type="ORF">JWJ88_17395</name>
</gene>
<organism evidence="1 2">
    <name type="scientific">Paracoccus methylovorus</name>
    <dbReference type="NCBI Taxonomy" id="2812658"/>
    <lineage>
        <taxon>Bacteria</taxon>
        <taxon>Pseudomonadati</taxon>
        <taxon>Pseudomonadota</taxon>
        <taxon>Alphaproteobacteria</taxon>
        <taxon>Rhodobacterales</taxon>
        <taxon>Paracoccaceae</taxon>
        <taxon>Paracoccus</taxon>
    </lineage>
</organism>
<protein>
    <submittedName>
        <fullName evidence="1">Uncharacterized protein</fullName>
    </submittedName>
</protein>
<evidence type="ECO:0000313" key="2">
    <source>
        <dbReference type="Proteomes" id="UP000663629"/>
    </source>
</evidence>
<reference evidence="1 2" key="1">
    <citation type="submission" date="2021-02" db="EMBL/GenBank/DDBJ databases">
        <title>Paracoccus methylovroum sp.nov., a new methanol and methylamine utilizing methylotrophic denitrifer.</title>
        <authorList>
            <person name="Timsy T."/>
            <person name="Behrendt U."/>
            <person name="Ulrich A."/>
            <person name="Spanner T."/>
            <person name="Foesel B.U."/>
            <person name="Horn M.A."/>
            <person name="Kolb S."/>
        </authorList>
    </citation>
    <scope>NUCLEOTIDE SEQUENCE [LARGE SCALE GENOMIC DNA]</scope>
    <source>
        <strain evidence="1 2">H4-D09</strain>
    </source>
</reference>
<evidence type="ECO:0000313" key="1">
    <source>
        <dbReference type="EMBL" id="QRZ14740.1"/>
    </source>
</evidence>
<proteinExistence type="predicted"/>
<accession>A0ABX7JKG9</accession>
<keyword evidence="2" id="KW-1185">Reference proteome</keyword>
<name>A0ABX7JKG9_9RHOB</name>
<dbReference type="RefSeq" id="WP_205295710.1">
    <property type="nucleotide sequence ID" value="NZ_CP070371.1"/>
</dbReference>
<dbReference type="Proteomes" id="UP000663629">
    <property type="component" value="Chromosome 2"/>
</dbReference>